<dbReference type="EC" id="1.8.4.12" evidence="2"/>
<comment type="catalytic activity">
    <reaction evidence="4">
        <text>L-methionyl-[protein] + [thioredoxin]-disulfide + H2O = L-methionyl-(R)-S-oxide-[protein] + [thioredoxin]-dithiol</text>
        <dbReference type="Rhea" id="RHEA:24164"/>
        <dbReference type="Rhea" id="RHEA-COMP:10698"/>
        <dbReference type="Rhea" id="RHEA-COMP:10700"/>
        <dbReference type="Rhea" id="RHEA-COMP:12313"/>
        <dbReference type="Rhea" id="RHEA-COMP:12314"/>
        <dbReference type="ChEBI" id="CHEBI:15377"/>
        <dbReference type="ChEBI" id="CHEBI:16044"/>
        <dbReference type="ChEBI" id="CHEBI:29950"/>
        <dbReference type="ChEBI" id="CHEBI:45764"/>
        <dbReference type="ChEBI" id="CHEBI:50058"/>
        <dbReference type="EC" id="1.8.4.12"/>
    </reaction>
</comment>
<dbReference type="InterPro" id="IPR002579">
    <property type="entry name" value="Met_Sox_Rdtase_MsrB_dom"/>
</dbReference>
<dbReference type="PANTHER" id="PTHR10173:SF52">
    <property type="entry name" value="METHIONINE-R-SULFOXIDE REDUCTASE B1"/>
    <property type="match status" value="1"/>
</dbReference>
<gene>
    <name evidence="6" type="ORF">Ctob_001806</name>
</gene>
<dbReference type="GO" id="GO:0030091">
    <property type="term" value="P:protein repair"/>
    <property type="evidence" value="ECO:0007669"/>
    <property type="project" value="InterPro"/>
</dbReference>
<dbReference type="Pfam" id="PF01641">
    <property type="entry name" value="SelR"/>
    <property type="match status" value="1"/>
</dbReference>
<evidence type="ECO:0000256" key="2">
    <source>
        <dbReference type="ARBA" id="ARBA00012499"/>
    </source>
</evidence>
<accession>A0A0M0J9B2</accession>
<dbReference type="PROSITE" id="PS51790">
    <property type="entry name" value="MSRB"/>
    <property type="match status" value="1"/>
</dbReference>
<keyword evidence="3" id="KW-0560">Oxidoreductase</keyword>
<evidence type="ECO:0000256" key="4">
    <source>
        <dbReference type="ARBA" id="ARBA00048488"/>
    </source>
</evidence>
<dbReference type="GO" id="GO:0005737">
    <property type="term" value="C:cytoplasm"/>
    <property type="evidence" value="ECO:0007669"/>
    <property type="project" value="TreeGrafter"/>
</dbReference>
<evidence type="ECO:0000256" key="3">
    <source>
        <dbReference type="ARBA" id="ARBA00023002"/>
    </source>
</evidence>
<evidence type="ECO:0000313" key="7">
    <source>
        <dbReference type="Proteomes" id="UP000037460"/>
    </source>
</evidence>
<organism evidence="6 7">
    <name type="scientific">Chrysochromulina tobinii</name>
    <dbReference type="NCBI Taxonomy" id="1460289"/>
    <lineage>
        <taxon>Eukaryota</taxon>
        <taxon>Haptista</taxon>
        <taxon>Haptophyta</taxon>
        <taxon>Prymnesiophyceae</taxon>
        <taxon>Prymnesiales</taxon>
        <taxon>Chrysochromulinaceae</taxon>
        <taxon>Chrysochromulina</taxon>
    </lineage>
</organism>
<keyword evidence="7" id="KW-1185">Reference proteome</keyword>
<comment type="similarity">
    <text evidence="1">Belongs to the MsrB Met sulfoxide reductase family.</text>
</comment>
<dbReference type="AlphaFoldDB" id="A0A0M0J9B2"/>
<evidence type="ECO:0000259" key="5">
    <source>
        <dbReference type="PROSITE" id="PS51790"/>
    </source>
</evidence>
<evidence type="ECO:0000256" key="1">
    <source>
        <dbReference type="ARBA" id="ARBA00007174"/>
    </source>
</evidence>
<reference evidence="7" key="1">
    <citation type="journal article" date="2015" name="PLoS Genet.">
        <title>Genome Sequence and Transcriptome Analyses of Chrysochromulina tobin: Metabolic Tools for Enhanced Algal Fitness in the Prominent Order Prymnesiales (Haptophyceae).</title>
        <authorList>
            <person name="Hovde B.T."/>
            <person name="Deodato C.R."/>
            <person name="Hunsperger H.M."/>
            <person name="Ryken S.A."/>
            <person name="Yost W."/>
            <person name="Jha R.K."/>
            <person name="Patterson J."/>
            <person name="Monnat R.J. Jr."/>
            <person name="Barlow S.B."/>
            <person name="Starkenburg S.R."/>
            <person name="Cattolico R.A."/>
        </authorList>
    </citation>
    <scope>NUCLEOTIDE SEQUENCE</scope>
    <source>
        <strain evidence="7">CCMP291</strain>
    </source>
</reference>
<proteinExistence type="inferred from homology"/>
<sequence>MSKEEVLRIAEEKLTPFQRAISLSAATERSFTGMTTNGYAHDNKKKGTWAGAISGAPLFDSSTKYESGTGWPSFYAAIPGAVVERPDPEDLADRRRAMAMGGVRTEVIDAKSGAHLGHVFPDGPAPTYKRYCMNAGAMTFVPAR</sequence>
<dbReference type="SUPFAM" id="SSF51316">
    <property type="entry name" value="Mss4-like"/>
    <property type="match status" value="1"/>
</dbReference>
<dbReference type="GO" id="GO:0006979">
    <property type="term" value="P:response to oxidative stress"/>
    <property type="evidence" value="ECO:0007669"/>
    <property type="project" value="InterPro"/>
</dbReference>
<dbReference type="GO" id="GO:0033743">
    <property type="term" value="F:peptide-methionine (R)-S-oxide reductase activity"/>
    <property type="evidence" value="ECO:0007669"/>
    <property type="project" value="UniProtKB-EC"/>
</dbReference>
<comment type="caution">
    <text evidence="6">The sequence shown here is derived from an EMBL/GenBank/DDBJ whole genome shotgun (WGS) entry which is preliminary data.</text>
</comment>
<feature type="domain" description="MsrB" evidence="5">
    <location>
        <begin position="7"/>
        <end position="143"/>
    </location>
</feature>
<dbReference type="InterPro" id="IPR011057">
    <property type="entry name" value="Mss4-like_sf"/>
</dbReference>
<dbReference type="OrthoDB" id="44061at2759"/>
<dbReference type="Proteomes" id="UP000037460">
    <property type="component" value="Unassembled WGS sequence"/>
</dbReference>
<evidence type="ECO:0000313" key="6">
    <source>
        <dbReference type="EMBL" id="KOO23179.1"/>
    </source>
</evidence>
<dbReference type="EMBL" id="JWZX01003214">
    <property type="protein sequence ID" value="KOO23179.1"/>
    <property type="molecule type" value="Genomic_DNA"/>
</dbReference>
<dbReference type="InterPro" id="IPR028427">
    <property type="entry name" value="Met_Sox_Rdtase_MsrB"/>
</dbReference>
<name>A0A0M0J9B2_9EUKA</name>
<protein>
    <recommendedName>
        <fullName evidence="2">peptide-methionine (R)-S-oxide reductase</fullName>
        <ecNumber evidence="2">1.8.4.12</ecNumber>
    </recommendedName>
</protein>
<dbReference type="Gene3D" id="2.170.150.20">
    <property type="entry name" value="Peptide methionine sulfoxide reductase"/>
    <property type="match status" value="1"/>
</dbReference>
<dbReference type="PANTHER" id="PTHR10173">
    <property type="entry name" value="METHIONINE SULFOXIDE REDUCTASE"/>
    <property type="match status" value="1"/>
</dbReference>